<dbReference type="Gene3D" id="3.30.420.10">
    <property type="entry name" value="Ribonuclease H-like superfamily/Ribonuclease H"/>
    <property type="match status" value="1"/>
</dbReference>
<keyword evidence="3" id="KW-0378">Hydrolase</keyword>
<dbReference type="SMART" id="SM00341">
    <property type="entry name" value="HRDC"/>
    <property type="match status" value="1"/>
</dbReference>
<keyword evidence="3" id="KW-0540">Nuclease</keyword>
<dbReference type="InterPro" id="IPR002121">
    <property type="entry name" value="HRDC_dom"/>
</dbReference>
<dbReference type="InterPro" id="IPR010997">
    <property type="entry name" value="HRDC-like_sf"/>
</dbReference>
<feature type="region of interest" description="Disordered" evidence="1">
    <location>
        <begin position="285"/>
        <end position="309"/>
    </location>
</feature>
<dbReference type="GO" id="GO:0006139">
    <property type="term" value="P:nucleobase-containing compound metabolic process"/>
    <property type="evidence" value="ECO:0007669"/>
    <property type="project" value="InterPro"/>
</dbReference>
<name>C0XSM9_CORLD</name>
<dbReference type="InterPro" id="IPR012337">
    <property type="entry name" value="RNaseH-like_sf"/>
</dbReference>
<dbReference type="EC" id="3.6.1.-" evidence="3"/>
<dbReference type="HOGENOM" id="CLU_042387_3_0_11"/>
<dbReference type="AlphaFoldDB" id="C0XSM9"/>
<keyword evidence="4" id="KW-1185">Reference proteome</keyword>
<evidence type="ECO:0000313" key="4">
    <source>
        <dbReference type="Proteomes" id="UP000006196"/>
    </source>
</evidence>
<gene>
    <name evidence="3" type="ORF">HMPREF0298_1449</name>
</gene>
<dbReference type="CDD" id="cd06142">
    <property type="entry name" value="RNaseD_exo"/>
    <property type="match status" value="1"/>
</dbReference>
<dbReference type="InterPro" id="IPR051086">
    <property type="entry name" value="RNase_D-like"/>
</dbReference>
<dbReference type="STRING" id="525263.HMPREF0298_1449"/>
<dbReference type="InterPro" id="IPR036397">
    <property type="entry name" value="RNaseH_sf"/>
</dbReference>
<dbReference type="RefSeq" id="WP_006840176.1">
    <property type="nucleotide sequence ID" value="NZ_GG667192.1"/>
</dbReference>
<accession>C0XSM9</accession>
<dbReference type="Pfam" id="PF18305">
    <property type="entry name" value="DNA_pol_A_exoN"/>
    <property type="match status" value="1"/>
</dbReference>
<protein>
    <submittedName>
        <fullName evidence="3">3'-5' exonuclease</fullName>
        <ecNumber evidence="3">3.6.1.-</ecNumber>
    </submittedName>
</protein>
<dbReference type="Pfam" id="PF00570">
    <property type="entry name" value="HRDC"/>
    <property type="match status" value="1"/>
</dbReference>
<dbReference type="Gene3D" id="1.10.150.80">
    <property type="entry name" value="HRDC domain"/>
    <property type="match status" value="2"/>
</dbReference>
<evidence type="ECO:0000256" key="1">
    <source>
        <dbReference type="SAM" id="MobiDB-lite"/>
    </source>
</evidence>
<dbReference type="PROSITE" id="PS50967">
    <property type="entry name" value="HRDC"/>
    <property type="match status" value="1"/>
</dbReference>
<dbReference type="GO" id="GO:0003676">
    <property type="term" value="F:nucleic acid binding"/>
    <property type="evidence" value="ECO:0007669"/>
    <property type="project" value="InterPro"/>
</dbReference>
<evidence type="ECO:0000313" key="3">
    <source>
        <dbReference type="EMBL" id="EEI16740.1"/>
    </source>
</evidence>
<evidence type="ECO:0000259" key="2">
    <source>
        <dbReference type="PROSITE" id="PS50967"/>
    </source>
</evidence>
<dbReference type="GO" id="GO:0008408">
    <property type="term" value="F:3'-5' exonuclease activity"/>
    <property type="evidence" value="ECO:0007669"/>
    <property type="project" value="InterPro"/>
</dbReference>
<reference evidence="3" key="1">
    <citation type="submission" date="2009-01" db="EMBL/GenBank/DDBJ databases">
        <authorList>
            <person name="Qin X."/>
            <person name="Bachman B."/>
            <person name="Battles P."/>
            <person name="Bell A."/>
            <person name="Bess C."/>
            <person name="Bickham C."/>
            <person name="Chaboub L."/>
            <person name="Chen D."/>
            <person name="Coyle M."/>
            <person name="Deiros D.R."/>
            <person name="Dinh H."/>
            <person name="Forbes L."/>
            <person name="Fowler G."/>
            <person name="Francisco L."/>
            <person name="Fu Q."/>
            <person name="Gubbala S."/>
            <person name="Hale W."/>
            <person name="Han Y."/>
            <person name="Hemphill L."/>
            <person name="Highlander S.K."/>
            <person name="Hirani K."/>
            <person name="Hogues M."/>
            <person name="Jackson L."/>
            <person name="Jakkamsetti A."/>
            <person name="Javaid M."/>
            <person name="Jiang H."/>
            <person name="Korchina V."/>
            <person name="Kovar C."/>
            <person name="Lara F."/>
            <person name="Lee S."/>
            <person name="Mata R."/>
            <person name="Mathew T."/>
            <person name="Moen C."/>
            <person name="Morales K."/>
            <person name="Munidasa M."/>
            <person name="Nazareth L."/>
            <person name="Ngo R."/>
            <person name="Nguyen L."/>
            <person name="Okwuonu G."/>
            <person name="Ongeri F."/>
            <person name="Patil S."/>
            <person name="Petrosino J."/>
            <person name="Pham C."/>
            <person name="Pham P."/>
            <person name="Pu L.-L."/>
            <person name="Puazo M."/>
            <person name="Raj R."/>
            <person name="Reid J."/>
            <person name="Rouhana J."/>
            <person name="Saada N."/>
            <person name="Shang Y."/>
            <person name="Simmons D."/>
            <person name="Thornton R."/>
            <person name="Warren J."/>
            <person name="Weissenberger G."/>
            <person name="Zhang J."/>
            <person name="Zhang L."/>
            <person name="Zhou C."/>
            <person name="Zhu D."/>
            <person name="Muzny D."/>
            <person name="Worley K."/>
            <person name="Gibbs R."/>
        </authorList>
    </citation>
    <scope>NUCLEOTIDE SEQUENCE [LARGE SCALE GENOMIC DNA]</scope>
    <source>
        <strain evidence="3">DSM 44291</strain>
    </source>
</reference>
<comment type="caution">
    <text evidence="3">The sequence shown here is derived from an EMBL/GenBank/DDBJ whole genome shotgun (WGS) entry which is preliminary data.</text>
</comment>
<dbReference type="EMBL" id="ACHJ01000118">
    <property type="protein sequence ID" value="EEI16740.1"/>
    <property type="molecule type" value="Genomic_DNA"/>
</dbReference>
<dbReference type="InterPro" id="IPR041605">
    <property type="entry name" value="Exo_C"/>
</dbReference>
<dbReference type="InterPro" id="IPR002562">
    <property type="entry name" value="3'-5'_exonuclease_dom"/>
</dbReference>
<dbReference type="GO" id="GO:0000166">
    <property type="term" value="F:nucleotide binding"/>
    <property type="evidence" value="ECO:0007669"/>
    <property type="project" value="InterPro"/>
</dbReference>
<dbReference type="Proteomes" id="UP000006196">
    <property type="component" value="Unassembled WGS sequence"/>
</dbReference>
<sequence length="390" mass="42678">MNFELVDTPAAFRRAAAQLFHGRGPCAIDTERASSFRYDDRAFLVQVNRRDAGTFLFAPEGHRDALREALAPVIGGTDWILHAAGEDLPSLAELGLHPGTLFDTEIAARLAGFERPNLAAMVGEFTGVTLDNGYGREDWSTIPLPLQWQAYAADDVVYLSALAEGLTEVLDAAGKLEAAEQEFEHVRTRPAPAPKTWRDLKGISSLPTGRSLHLARALWDYRDARGRATDTSPHTLLGSKVILNIAKNPPRTPDELGRVRGFPARRRDAIEEWYAVIERACADAPSRWPDAPRDRDNPPSKSSWQRHHPESWQRFVSAREEVSRHADDIDVAPELLVQPALLRAVVWNGVASETGAAARALSAAGARPWQVDAASAAIARGLRAADSEAT</sequence>
<dbReference type="OrthoDB" id="144122at2"/>
<dbReference type="PANTHER" id="PTHR47649">
    <property type="entry name" value="RIBONUCLEASE D"/>
    <property type="match status" value="1"/>
</dbReference>
<dbReference type="PANTHER" id="PTHR47649:SF1">
    <property type="entry name" value="RIBONUCLEASE D"/>
    <property type="match status" value="1"/>
</dbReference>
<dbReference type="SUPFAM" id="SSF47819">
    <property type="entry name" value="HRDC-like"/>
    <property type="match status" value="1"/>
</dbReference>
<keyword evidence="3" id="KW-0269">Exonuclease</keyword>
<organism evidence="3 4">
    <name type="scientific">Corynebacterium lipophiloflavum (strain ATCC 700352 / DSM 44291 / CCUG 37336 / JCM 10383 / DMMZ 1944)</name>
    <dbReference type="NCBI Taxonomy" id="525263"/>
    <lineage>
        <taxon>Bacteria</taxon>
        <taxon>Bacillati</taxon>
        <taxon>Actinomycetota</taxon>
        <taxon>Actinomycetes</taxon>
        <taxon>Mycobacteriales</taxon>
        <taxon>Corynebacteriaceae</taxon>
        <taxon>Corynebacterium</taxon>
    </lineage>
</organism>
<dbReference type="SUPFAM" id="SSF53098">
    <property type="entry name" value="Ribonuclease H-like"/>
    <property type="match status" value="1"/>
</dbReference>
<dbReference type="Pfam" id="PF01612">
    <property type="entry name" value="DNA_pol_A_exo1"/>
    <property type="match status" value="1"/>
</dbReference>
<dbReference type="InterPro" id="IPR044876">
    <property type="entry name" value="HRDC_dom_sf"/>
</dbReference>
<dbReference type="eggNOG" id="COG0349">
    <property type="taxonomic scope" value="Bacteria"/>
</dbReference>
<proteinExistence type="predicted"/>
<feature type="domain" description="HRDC" evidence="2">
    <location>
        <begin position="208"/>
        <end position="287"/>
    </location>
</feature>
<dbReference type="SMART" id="SM00474">
    <property type="entry name" value="35EXOc"/>
    <property type="match status" value="1"/>
</dbReference>